<dbReference type="GO" id="GO:0004845">
    <property type="term" value="F:uracil phosphoribosyltransferase activity"/>
    <property type="evidence" value="ECO:0007669"/>
    <property type="project" value="UniProtKB-EC"/>
</dbReference>
<protein>
    <submittedName>
        <fullName evidence="2">Bifunctional pyr operon transcriptional regulator/uracil phosphoribosyltransferase PyrR</fullName>
        <ecNumber evidence="2">2.4.2.9</ecNumber>
    </submittedName>
</protein>
<dbReference type="InterPro" id="IPR000836">
    <property type="entry name" value="PRTase_dom"/>
</dbReference>
<name>A0AAW9S8C6_9BACT</name>
<evidence type="ECO:0000259" key="1">
    <source>
        <dbReference type="Pfam" id="PF00156"/>
    </source>
</evidence>
<keyword evidence="2" id="KW-0328">Glycosyltransferase</keyword>
<feature type="domain" description="Phosphoribosyltransferase" evidence="1">
    <location>
        <begin position="7"/>
        <end position="166"/>
    </location>
</feature>
<dbReference type="SUPFAM" id="SSF53271">
    <property type="entry name" value="PRTase-like"/>
    <property type="match status" value="1"/>
</dbReference>
<dbReference type="Gene3D" id="3.40.50.2020">
    <property type="match status" value="1"/>
</dbReference>
<keyword evidence="2" id="KW-0808">Transferase</keyword>
<dbReference type="InterPro" id="IPR029057">
    <property type="entry name" value="PRTase-like"/>
</dbReference>
<dbReference type="AlphaFoldDB" id="A0AAW9S8C6"/>
<dbReference type="InterPro" id="IPR050137">
    <property type="entry name" value="PyrR_bifunctional"/>
</dbReference>
<dbReference type="NCBIfam" id="NF003549">
    <property type="entry name" value="PRK05205.1-5"/>
    <property type="match status" value="1"/>
</dbReference>
<dbReference type="EMBL" id="JBDKWZ010000010">
    <property type="protein sequence ID" value="MEN7549757.1"/>
    <property type="molecule type" value="Genomic_DNA"/>
</dbReference>
<dbReference type="Pfam" id="PF00156">
    <property type="entry name" value="Pribosyltran"/>
    <property type="match status" value="1"/>
</dbReference>
<sequence>MAKLKILNSKLLDIMISRLCQQLVENHDDFQETVLLGMQPKGIYLAERIKQRLKEITGTELPLGHLDTTFFRDDFRRRSEPLKPNATHVPFIIENKKVVLIDDVLFTGRSVRAAIDAMLAFGRPSCIELLVLIDRKYSRDLPIEPHYVGKSVNTIQSQRVQVEWREQEHAEDNVWLVSSQL</sequence>
<proteinExistence type="predicted"/>
<reference evidence="2 3" key="1">
    <citation type="submission" date="2024-04" db="EMBL/GenBank/DDBJ databases">
        <title>Novel genus in family Flammeovirgaceae.</title>
        <authorList>
            <person name="Nguyen T.H."/>
            <person name="Vuong T.Q."/>
            <person name="Le H."/>
            <person name="Kim S.-G."/>
        </authorList>
    </citation>
    <scope>NUCLEOTIDE SEQUENCE [LARGE SCALE GENOMIC DNA]</scope>
    <source>
        <strain evidence="2 3">JCM 23209</strain>
    </source>
</reference>
<evidence type="ECO:0000313" key="2">
    <source>
        <dbReference type="EMBL" id="MEN7549757.1"/>
    </source>
</evidence>
<dbReference type="Proteomes" id="UP001403385">
    <property type="component" value="Unassembled WGS sequence"/>
</dbReference>
<dbReference type="RefSeq" id="WP_346822535.1">
    <property type="nucleotide sequence ID" value="NZ_JBDKWZ010000010.1"/>
</dbReference>
<gene>
    <name evidence="2" type="primary">pyrR</name>
    <name evidence="2" type="ORF">AAG747_17670</name>
</gene>
<organism evidence="2 3">
    <name type="scientific">Rapidithrix thailandica</name>
    <dbReference type="NCBI Taxonomy" id="413964"/>
    <lineage>
        <taxon>Bacteria</taxon>
        <taxon>Pseudomonadati</taxon>
        <taxon>Bacteroidota</taxon>
        <taxon>Cytophagia</taxon>
        <taxon>Cytophagales</taxon>
        <taxon>Flammeovirgaceae</taxon>
        <taxon>Rapidithrix</taxon>
    </lineage>
</organism>
<dbReference type="PANTHER" id="PTHR11608">
    <property type="entry name" value="BIFUNCTIONAL PROTEIN PYRR"/>
    <property type="match status" value="1"/>
</dbReference>
<accession>A0AAW9S8C6</accession>
<dbReference type="PANTHER" id="PTHR11608:SF0">
    <property type="entry name" value="BIFUNCTIONAL PROTEIN PYRR"/>
    <property type="match status" value="1"/>
</dbReference>
<evidence type="ECO:0000313" key="3">
    <source>
        <dbReference type="Proteomes" id="UP001403385"/>
    </source>
</evidence>
<keyword evidence="3" id="KW-1185">Reference proteome</keyword>
<comment type="caution">
    <text evidence="2">The sequence shown here is derived from an EMBL/GenBank/DDBJ whole genome shotgun (WGS) entry which is preliminary data.</text>
</comment>
<dbReference type="EC" id="2.4.2.9" evidence="2"/>
<dbReference type="CDD" id="cd06223">
    <property type="entry name" value="PRTases_typeI"/>
    <property type="match status" value="1"/>
</dbReference>